<keyword evidence="4" id="KW-0472">Membrane</keyword>
<dbReference type="Gene3D" id="1.25.40.390">
    <property type="match status" value="1"/>
</dbReference>
<dbReference type="InterPro" id="IPR011990">
    <property type="entry name" value="TPR-like_helical_dom_sf"/>
</dbReference>
<comment type="subcellular location">
    <subcellularLocation>
        <location evidence="1">Cell outer membrane</location>
    </subcellularLocation>
</comment>
<evidence type="ECO:0000259" key="7">
    <source>
        <dbReference type="Pfam" id="PF07980"/>
    </source>
</evidence>
<sequence>MKRKMKTIKLVLLLIGISVIGCSDLEENPQGVLAPESFFNSIADIQTAVNGAYGHMTHEDFWGRKFSLTIMLRGDMVDIGDPTTSLRRIEHNEFNVLADNGMIDGFWTRVYQIIGAANQAIAGAELVDADQDAKNAVIAQAYFARAFTYFHLVRLFGDLPYLDAPVTDIVAAGSISRTPAEEVYANIIADLAFAETWLPNTQPARSLPSKATAKGYLALVHLTRGDYQLAYDKAKEVIDNEGIYELALEPDFQNLFNAATIDASQEPLFSLDFEAFRNGDDGQDYAPALTGIRSDEQYGIGGGWSVAVPALSVFENWDDDDYRKAVSFDATGVFNGNVEPFTVFRDFNSRAVNRPHIAKYTRGTGTTANNNGRASQHNYSMMRYAEVLLIAAEALNEISGGNAEAFQYVNRIRARARSGNGAAVPADVSGLSQDEFRDLVMEERRLELAFEFKRWYDIARRRMGNEVFGASGFEGEKVNFDPNQDYLLPMPADELARNPNLTQNPGY</sequence>
<organism evidence="9 10">
    <name type="scientific">Croceitalea dokdonensis DOKDO 023</name>
    <dbReference type="NCBI Taxonomy" id="1300341"/>
    <lineage>
        <taxon>Bacteria</taxon>
        <taxon>Pseudomonadati</taxon>
        <taxon>Bacteroidota</taxon>
        <taxon>Flavobacteriia</taxon>
        <taxon>Flavobacteriales</taxon>
        <taxon>Flavobacteriaceae</taxon>
        <taxon>Croceitalea</taxon>
    </lineage>
</organism>
<dbReference type="InterPro" id="IPR012944">
    <property type="entry name" value="SusD_RagB_dom"/>
</dbReference>
<dbReference type="PROSITE" id="PS51257">
    <property type="entry name" value="PROKAR_LIPOPROTEIN"/>
    <property type="match status" value="1"/>
</dbReference>
<keyword evidence="3 6" id="KW-0732">Signal</keyword>
<dbReference type="PATRIC" id="fig|1300341.3.peg.3515"/>
<gene>
    <name evidence="9" type="ORF">I595_3369</name>
</gene>
<evidence type="ECO:0000256" key="1">
    <source>
        <dbReference type="ARBA" id="ARBA00004442"/>
    </source>
</evidence>
<dbReference type="EMBL" id="LDJX01000008">
    <property type="protein sequence ID" value="KPM30548.1"/>
    <property type="molecule type" value="Genomic_DNA"/>
</dbReference>
<evidence type="ECO:0000256" key="6">
    <source>
        <dbReference type="SAM" id="SignalP"/>
    </source>
</evidence>
<proteinExistence type="inferred from homology"/>
<dbReference type="SUPFAM" id="SSF48452">
    <property type="entry name" value="TPR-like"/>
    <property type="match status" value="1"/>
</dbReference>
<evidence type="ECO:0000313" key="9">
    <source>
        <dbReference type="EMBL" id="KPM30548.1"/>
    </source>
</evidence>
<dbReference type="GO" id="GO:0009279">
    <property type="term" value="C:cell outer membrane"/>
    <property type="evidence" value="ECO:0007669"/>
    <property type="project" value="UniProtKB-SubCell"/>
</dbReference>
<protein>
    <recommendedName>
        <fullName evidence="11">RagB/SusD domain-containing protein</fullName>
    </recommendedName>
</protein>
<dbReference type="Proteomes" id="UP000050280">
    <property type="component" value="Unassembled WGS sequence"/>
</dbReference>
<dbReference type="Pfam" id="PF14322">
    <property type="entry name" value="SusD-like_3"/>
    <property type="match status" value="1"/>
</dbReference>
<evidence type="ECO:0000256" key="2">
    <source>
        <dbReference type="ARBA" id="ARBA00006275"/>
    </source>
</evidence>
<accession>A0A0N8H3H0</accession>
<dbReference type="AlphaFoldDB" id="A0A0N8H3H0"/>
<keyword evidence="5" id="KW-0998">Cell outer membrane</keyword>
<evidence type="ECO:0000313" key="10">
    <source>
        <dbReference type="Proteomes" id="UP000050280"/>
    </source>
</evidence>
<name>A0A0N8H3H0_9FLAO</name>
<dbReference type="Pfam" id="PF07980">
    <property type="entry name" value="SusD_RagB"/>
    <property type="match status" value="1"/>
</dbReference>
<evidence type="ECO:0000256" key="5">
    <source>
        <dbReference type="ARBA" id="ARBA00023237"/>
    </source>
</evidence>
<feature type="domain" description="RagB/SusD" evidence="7">
    <location>
        <begin position="353"/>
        <end position="507"/>
    </location>
</feature>
<reference evidence="9 10" key="1">
    <citation type="submission" date="2015-09" db="EMBL/GenBank/DDBJ databases">
        <title>Genome sequence of the marine flavobacterium Croceitalea dokdonensis DOKDO 023 that contains proton- and sodium-pumping rhodopsins.</title>
        <authorList>
            <person name="Kwon S.-K."/>
            <person name="Lee H.K."/>
            <person name="Kwak M.-J."/>
            <person name="Kim J.F."/>
        </authorList>
    </citation>
    <scope>NUCLEOTIDE SEQUENCE [LARGE SCALE GENOMIC DNA]</scope>
    <source>
        <strain evidence="9 10">DOKDO 023</strain>
    </source>
</reference>
<feature type="domain" description="SusD-like N-terminal" evidence="8">
    <location>
        <begin position="89"/>
        <end position="222"/>
    </location>
</feature>
<dbReference type="STRING" id="1300341.I595_3369"/>
<feature type="chain" id="PRO_5006026090" description="RagB/SusD domain-containing protein" evidence="6">
    <location>
        <begin position="24"/>
        <end position="507"/>
    </location>
</feature>
<evidence type="ECO:0008006" key="11">
    <source>
        <dbReference type="Google" id="ProtNLM"/>
    </source>
</evidence>
<evidence type="ECO:0000256" key="3">
    <source>
        <dbReference type="ARBA" id="ARBA00022729"/>
    </source>
</evidence>
<comment type="similarity">
    <text evidence="2">Belongs to the SusD family.</text>
</comment>
<evidence type="ECO:0000259" key="8">
    <source>
        <dbReference type="Pfam" id="PF14322"/>
    </source>
</evidence>
<comment type="caution">
    <text evidence="9">The sequence shown here is derived from an EMBL/GenBank/DDBJ whole genome shotgun (WGS) entry which is preliminary data.</text>
</comment>
<keyword evidence="10" id="KW-1185">Reference proteome</keyword>
<evidence type="ECO:0000256" key="4">
    <source>
        <dbReference type="ARBA" id="ARBA00023136"/>
    </source>
</evidence>
<dbReference type="InterPro" id="IPR033985">
    <property type="entry name" value="SusD-like_N"/>
</dbReference>
<feature type="signal peptide" evidence="6">
    <location>
        <begin position="1"/>
        <end position="23"/>
    </location>
</feature>